<keyword evidence="6" id="KW-0472">Membrane</keyword>
<dbReference type="Pfam" id="PF02365">
    <property type="entry name" value="NAM"/>
    <property type="match status" value="1"/>
</dbReference>
<evidence type="ECO:0000259" key="7">
    <source>
        <dbReference type="PROSITE" id="PS51005"/>
    </source>
</evidence>
<evidence type="ECO:0000256" key="1">
    <source>
        <dbReference type="ARBA" id="ARBA00023015"/>
    </source>
</evidence>
<dbReference type="InterPro" id="IPR036093">
    <property type="entry name" value="NAC_dom_sf"/>
</dbReference>
<dbReference type="Gene3D" id="2.170.150.80">
    <property type="entry name" value="NAC domain"/>
    <property type="match status" value="1"/>
</dbReference>
<dbReference type="PROSITE" id="PS51005">
    <property type="entry name" value="NAC"/>
    <property type="match status" value="1"/>
</dbReference>
<feature type="region of interest" description="Disordered" evidence="5">
    <location>
        <begin position="1"/>
        <end position="33"/>
    </location>
</feature>
<dbReference type="AlphaFoldDB" id="A0A2N9EXF7"/>
<evidence type="ECO:0000313" key="8">
    <source>
        <dbReference type="EMBL" id="SPC83426.1"/>
    </source>
</evidence>
<evidence type="ECO:0000256" key="6">
    <source>
        <dbReference type="SAM" id="Phobius"/>
    </source>
</evidence>
<keyword evidence="6" id="KW-0812">Transmembrane</keyword>
<evidence type="ECO:0000256" key="2">
    <source>
        <dbReference type="ARBA" id="ARBA00023125"/>
    </source>
</evidence>
<dbReference type="EMBL" id="OIVN01000646">
    <property type="protein sequence ID" value="SPC83426.1"/>
    <property type="molecule type" value="Genomic_DNA"/>
</dbReference>
<feature type="compositionally biased region" description="Polar residues" evidence="5">
    <location>
        <begin position="1"/>
        <end position="20"/>
    </location>
</feature>
<dbReference type="PANTHER" id="PTHR31852">
    <property type="entry name" value="LATE EMBRYOGENESIS ABUNDANT (LEA) HYDROXYPROLINE-RICH GLYCOPROTEIN FAMILY"/>
    <property type="match status" value="1"/>
</dbReference>
<keyword evidence="2" id="KW-0238">DNA-binding</keyword>
<name>A0A2N9EXF7_FAGSY</name>
<protein>
    <recommendedName>
        <fullName evidence="7">NAC domain-containing protein</fullName>
    </recommendedName>
</protein>
<organism evidence="8">
    <name type="scientific">Fagus sylvatica</name>
    <name type="common">Beechnut</name>
    <dbReference type="NCBI Taxonomy" id="28930"/>
    <lineage>
        <taxon>Eukaryota</taxon>
        <taxon>Viridiplantae</taxon>
        <taxon>Streptophyta</taxon>
        <taxon>Embryophyta</taxon>
        <taxon>Tracheophyta</taxon>
        <taxon>Spermatophyta</taxon>
        <taxon>Magnoliopsida</taxon>
        <taxon>eudicotyledons</taxon>
        <taxon>Gunneridae</taxon>
        <taxon>Pentapetalae</taxon>
        <taxon>rosids</taxon>
        <taxon>fabids</taxon>
        <taxon>Fagales</taxon>
        <taxon>Fagaceae</taxon>
        <taxon>Fagus</taxon>
    </lineage>
</organism>
<dbReference type="SUPFAM" id="SSF101941">
    <property type="entry name" value="NAC domain"/>
    <property type="match status" value="1"/>
</dbReference>
<dbReference type="GO" id="GO:0006355">
    <property type="term" value="P:regulation of DNA-templated transcription"/>
    <property type="evidence" value="ECO:0007669"/>
    <property type="project" value="InterPro"/>
</dbReference>
<dbReference type="Pfam" id="PF03168">
    <property type="entry name" value="LEA_2"/>
    <property type="match status" value="1"/>
</dbReference>
<dbReference type="InterPro" id="IPR004864">
    <property type="entry name" value="LEA_2"/>
</dbReference>
<keyword evidence="3" id="KW-0804">Transcription</keyword>
<keyword evidence="1" id="KW-0805">Transcription regulation</keyword>
<sequence>MAEKTNQQVYPLEPSSTKQPSSDEESGTLTSDQELKRKKRIKLAIYIVTFAVFQTIIITVFALTVMRVKTPKVRLGTSTVTLQNFNTGNQASSPSFDVSFTTQVGVKNSNFGPYKYDSTNVTFMYQGVTVGQVTIPKGKAGFRSTKRVGVTVNVNSNALPIATTTSLGNELGAGVLTLNSYAKLSGKVELMFVMKKKKSAEMNCAMTINLSTKASGLRLRVEIVISLLRLRSEWVRSPSGIEIAIRGDVVLECDIYNDEDLWSKFFKKTRETQIYFFTKLKKKTGKGSRIQRTTAYGTWKEQKDEPIYRDPKKKYHIGSVRTFSFFPKKPNNGQRWVMHEYRLDGCLLSNTQQGLDLRSNNKQYPDCLDPFVVEHQPEEANCIQPFIVEQQEEQHDHIEQLLVEQQHEQQYVVEHQAEEGNCLEHHVVQHQAEQEQQKVDGIMTEPVTDFYLDGIMTDPVTDFYFDIDNIDIDNIDIDLPEANDVLFAEETDTFLSQLNAVPLFVSWPV</sequence>
<feature type="domain" description="NAC" evidence="7">
    <location>
        <begin position="217"/>
        <end position="362"/>
    </location>
</feature>
<keyword evidence="4" id="KW-0539">Nucleus</keyword>
<dbReference type="InterPro" id="IPR055301">
    <property type="entry name" value="Lea14-like_2"/>
</dbReference>
<proteinExistence type="predicted"/>
<evidence type="ECO:0000256" key="4">
    <source>
        <dbReference type="ARBA" id="ARBA00023242"/>
    </source>
</evidence>
<gene>
    <name evidence="8" type="ORF">FSB_LOCUS11308</name>
</gene>
<accession>A0A2N9EXF7</accession>
<feature type="transmembrane region" description="Helical" evidence="6">
    <location>
        <begin position="43"/>
        <end position="66"/>
    </location>
</feature>
<reference evidence="8" key="1">
    <citation type="submission" date="2018-02" db="EMBL/GenBank/DDBJ databases">
        <authorList>
            <person name="Cohen D.B."/>
            <person name="Kent A.D."/>
        </authorList>
    </citation>
    <scope>NUCLEOTIDE SEQUENCE</scope>
</reference>
<evidence type="ECO:0000256" key="3">
    <source>
        <dbReference type="ARBA" id="ARBA00023163"/>
    </source>
</evidence>
<dbReference type="GO" id="GO:0003677">
    <property type="term" value="F:DNA binding"/>
    <property type="evidence" value="ECO:0007669"/>
    <property type="project" value="UniProtKB-KW"/>
</dbReference>
<dbReference type="InterPro" id="IPR003441">
    <property type="entry name" value="NAC-dom"/>
</dbReference>
<keyword evidence="6" id="KW-1133">Transmembrane helix</keyword>
<evidence type="ECO:0000256" key="5">
    <source>
        <dbReference type="SAM" id="MobiDB-lite"/>
    </source>
</evidence>